<gene>
    <name evidence="1" type="ORF">LTR37_002080</name>
</gene>
<keyword evidence="2" id="KW-1185">Reference proteome</keyword>
<name>A0ACC3NTM2_9PEZI</name>
<proteinExistence type="predicted"/>
<dbReference type="EMBL" id="JAUTXU010000011">
    <property type="protein sequence ID" value="KAK3722935.1"/>
    <property type="molecule type" value="Genomic_DNA"/>
</dbReference>
<organism evidence="1 2">
    <name type="scientific">Vermiconidia calcicola</name>
    <dbReference type="NCBI Taxonomy" id="1690605"/>
    <lineage>
        <taxon>Eukaryota</taxon>
        <taxon>Fungi</taxon>
        <taxon>Dikarya</taxon>
        <taxon>Ascomycota</taxon>
        <taxon>Pezizomycotina</taxon>
        <taxon>Dothideomycetes</taxon>
        <taxon>Dothideomycetidae</taxon>
        <taxon>Mycosphaerellales</taxon>
        <taxon>Extremaceae</taxon>
        <taxon>Vermiconidia</taxon>
    </lineage>
</organism>
<accession>A0ACC3NTM2</accession>
<protein>
    <submittedName>
        <fullName evidence="1">Uncharacterized protein</fullName>
    </submittedName>
</protein>
<evidence type="ECO:0000313" key="2">
    <source>
        <dbReference type="Proteomes" id="UP001281147"/>
    </source>
</evidence>
<reference evidence="1" key="1">
    <citation type="submission" date="2023-07" db="EMBL/GenBank/DDBJ databases">
        <title>Black Yeasts Isolated from many extreme environments.</title>
        <authorList>
            <person name="Coleine C."/>
            <person name="Stajich J.E."/>
            <person name="Selbmann L."/>
        </authorList>
    </citation>
    <scope>NUCLEOTIDE SEQUENCE</scope>
    <source>
        <strain evidence="1">CCFEE 5714</strain>
    </source>
</reference>
<sequence length="814" mass="89370">MSNLIVVAILAVLWTGTIAQGPPLLANSNVKATAFLDRDTPIQGFFGQTFLKDNIPYIDIPDKNIQDVYYYRFSVLQRHLRYTTAGTGYMITEFMQPVDYAGPFGTIDAAAGHHIEEAQWLRGTFYNKDYIQLWTRGPGDSARYTHWIMNAAATAANVTGDVGFLQAQLPGMVRMWHQWDYAFDPDVGLYYVNPLWDAQEYSLPGFVTTDGVGNELERTGPQTYRPSINAYMMANARAIGAIAAKLGYLRLSSEFSTYARDLQKAINTLWDAADQQFFVDAIRAGNPGFDPIQGREQVGFYPFRFGIGLDSIHSEPATRQLFDPDGFFTRYGPSTLERRNQYYDPNKSGCCFWQGQSWPFSTAHTLKSLASIIRSGATSVTAEQYHDLLSIYATTQHKDGVPYVAESHFPEKDGWSANSSNHSEHYMHSTYNDIVITGLLGLIPRADDILEISPIIPPDWTYFALENVPYHGFLITVLYDEGGGRYNTGPGLTIFADGQPIYNGKGTSATVQLPSNNAQQPDANYQAPPPLEVNVAANPYGLGHWPRASATYTYRMDDPYKAIDGYLFYDSVPDNRWTSYGSPNDDDTLTIQLPRPWNLSDVVLAIYADNTNRSIAGTIACPAAIEITDGNGETLASISDYASKCLPNDKSIIAFDRESELDTINVNFTPQDGYAVGVCEVEMWAPANTGPWYNAVDALAVANTTVTFDQSAGTSFGAVLAAYAATSEIEFSGIYSATGETATLRLDYKYNETSEVSLGVSVNQVVAGNVTLQETVGSGYTGVEVRGVHLLKGSNFVTIYGGGDGVFFAGLGVL</sequence>
<dbReference type="Proteomes" id="UP001281147">
    <property type="component" value="Unassembled WGS sequence"/>
</dbReference>
<comment type="caution">
    <text evidence="1">The sequence shown here is derived from an EMBL/GenBank/DDBJ whole genome shotgun (WGS) entry which is preliminary data.</text>
</comment>
<evidence type="ECO:0000313" key="1">
    <source>
        <dbReference type="EMBL" id="KAK3722935.1"/>
    </source>
</evidence>